<evidence type="ECO:0000256" key="1">
    <source>
        <dbReference type="ARBA" id="ARBA00022679"/>
    </source>
</evidence>
<sequence>MSFTIIIPARFESSRLPGKPLMDIHGKPMIQWTWEKAKSSGAARVIVATESVLVEQACKAFGAEVIMTRADHQSGTERIAEVIDLAGISGDEILVNVQGDEPMLPAELIHQVAEGLEQHPEISMATLCEPIVDIATVFDPNAVKVSRDVANRAINFSRAPLPWSRDTFAAEHKTMPTNWAYKRHIGLYAYRAGFVKQYVAWPECDLEHVEKLEQLRVLWHGEKILVLDAHCDAGVGVDTEADLKQVRLLLQDKTL</sequence>
<dbReference type="SUPFAM" id="SSF53448">
    <property type="entry name" value="Nucleotide-diphospho-sugar transferases"/>
    <property type="match status" value="1"/>
</dbReference>
<dbReference type="NCBIfam" id="NF003950">
    <property type="entry name" value="PRK05450.1-3"/>
    <property type="match status" value="1"/>
</dbReference>
<dbReference type="EC" id="2.7.7.38" evidence="4"/>
<dbReference type="InterPro" id="IPR003329">
    <property type="entry name" value="Cytidylyl_trans"/>
</dbReference>
<dbReference type="NCBIfam" id="TIGR00466">
    <property type="entry name" value="kdsB"/>
    <property type="match status" value="1"/>
</dbReference>
<keyword evidence="6" id="KW-1185">Reference proteome</keyword>
<evidence type="ECO:0000313" key="6">
    <source>
        <dbReference type="Proteomes" id="UP001054820"/>
    </source>
</evidence>
<dbReference type="Proteomes" id="UP001054820">
    <property type="component" value="Chromosome"/>
</dbReference>
<dbReference type="GO" id="GO:0016779">
    <property type="term" value="F:nucleotidyltransferase activity"/>
    <property type="evidence" value="ECO:0007669"/>
    <property type="project" value="UniProtKB-KW"/>
</dbReference>
<keyword evidence="3 4" id="KW-0448">Lipopolysaccharide biosynthesis</keyword>
<keyword evidence="1 4" id="KW-0808">Transferase</keyword>
<comment type="similarity">
    <text evidence="4">Belongs to the KdsB family.</text>
</comment>
<dbReference type="InterPro" id="IPR029044">
    <property type="entry name" value="Nucleotide-diphossugar_trans"/>
</dbReference>
<comment type="catalytic activity">
    <reaction evidence="4">
        <text>3-deoxy-alpha-D-manno-oct-2-ulosonate + CTP = CMP-3-deoxy-beta-D-manno-octulosonate + diphosphate</text>
        <dbReference type="Rhea" id="RHEA:23448"/>
        <dbReference type="ChEBI" id="CHEBI:33019"/>
        <dbReference type="ChEBI" id="CHEBI:37563"/>
        <dbReference type="ChEBI" id="CHEBI:85986"/>
        <dbReference type="ChEBI" id="CHEBI:85987"/>
        <dbReference type="EC" id="2.7.7.38"/>
    </reaction>
</comment>
<comment type="pathway">
    <text evidence="4">Nucleotide-sugar biosynthesis; CMP-3-deoxy-D-manno-octulosonate biosynthesis; CMP-3-deoxy-D-manno-octulosonate from 3-deoxy-D-manno-octulosonate and CTP: step 1/1.</text>
</comment>
<evidence type="ECO:0000256" key="4">
    <source>
        <dbReference type="HAMAP-Rule" id="MF_00057"/>
    </source>
</evidence>
<evidence type="ECO:0000256" key="3">
    <source>
        <dbReference type="ARBA" id="ARBA00022985"/>
    </source>
</evidence>
<dbReference type="Gene3D" id="3.90.550.10">
    <property type="entry name" value="Spore Coat Polysaccharide Biosynthesis Protein SpsA, Chain A"/>
    <property type="match status" value="1"/>
</dbReference>
<dbReference type="PANTHER" id="PTHR42866">
    <property type="entry name" value="3-DEOXY-MANNO-OCTULOSONATE CYTIDYLYLTRANSFERASE"/>
    <property type="match status" value="1"/>
</dbReference>
<dbReference type="HAMAP" id="MF_00057">
    <property type="entry name" value="KdsB"/>
    <property type="match status" value="1"/>
</dbReference>
<keyword evidence="2 4" id="KW-0548">Nucleotidyltransferase</keyword>
<reference evidence="5" key="1">
    <citation type="journal article" date="2022" name="Arch. Microbiol.">
        <title>Thiomicrorhabdus immobilis sp. nov., a mesophilic sulfur-oxidizing bacterium isolated from sediment of a brackish lake in northern Japan.</title>
        <authorList>
            <person name="Kojima H."/>
            <person name="Mochizuki J."/>
            <person name="Kanda M."/>
            <person name="Watanabe T."/>
            <person name="Fukui M."/>
        </authorList>
    </citation>
    <scope>NUCLEOTIDE SEQUENCE</scope>
    <source>
        <strain evidence="5">Am19</strain>
    </source>
</reference>
<accession>A0ABN6CVV0</accession>
<evidence type="ECO:0000313" key="5">
    <source>
        <dbReference type="EMBL" id="BCN93187.1"/>
    </source>
</evidence>
<protein>
    <recommendedName>
        <fullName evidence="4">3-deoxy-manno-octulosonate cytidylyltransferase</fullName>
        <ecNumber evidence="4">2.7.7.38</ecNumber>
    </recommendedName>
    <alternativeName>
        <fullName evidence="4">CMP-2-keto-3-deoxyoctulosonic acid synthase</fullName>
        <shortName evidence="4">CKS</shortName>
        <shortName evidence="4">CMP-KDO synthase</shortName>
    </alternativeName>
</protein>
<dbReference type="PANTHER" id="PTHR42866:SF2">
    <property type="entry name" value="3-DEOXY-MANNO-OCTULOSONATE CYTIDYLYLTRANSFERASE, MITOCHONDRIAL"/>
    <property type="match status" value="1"/>
</dbReference>
<name>A0ABN6CVV0_9GAMM</name>
<dbReference type="InterPro" id="IPR004528">
    <property type="entry name" value="KdsB"/>
</dbReference>
<dbReference type="CDD" id="cd02517">
    <property type="entry name" value="CMP-KDO-Synthetase"/>
    <property type="match status" value="1"/>
</dbReference>
<organism evidence="5 6">
    <name type="scientific">Thiomicrorhabdus immobilis</name>
    <dbReference type="NCBI Taxonomy" id="2791037"/>
    <lineage>
        <taxon>Bacteria</taxon>
        <taxon>Pseudomonadati</taxon>
        <taxon>Pseudomonadota</taxon>
        <taxon>Gammaproteobacteria</taxon>
        <taxon>Thiotrichales</taxon>
        <taxon>Piscirickettsiaceae</taxon>
        <taxon>Thiomicrorhabdus</taxon>
    </lineage>
</organism>
<gene>
    <name evidence="5" type="primary">kdsB_1</name>
    <name evidence="4" type="synonym">kdsB</name>
    <name evidence="5" type="ORF">THMIRHAM_09720</name>
</gene>
<dbReference type="Pfam" id="PF02348">
    <property type="entry name" value="CTP_transf_3"/>
    <property type="match status" value="1"/>
</dbReference>
<dbReference type="RefSeq" id="WP_237264159.1">
    <property type="nucleotide sequence ID" value="NZ_AP024202.1"/>
</dbReference>
<proteinExistence type="inferred from homology"/>
<comment type="function">
    <text evidence="4">Activates KDO (a required 8-carbon sugar) for incorporation into bacterial lipopolysaccharide in Gram-negative bacteria.</text>
</comment>
<dbReference type="EMBL" id="AP024202">
    <property type="protein sequence ID" value="BCN93187.1"/>
    <property type="molecule type" value="Genomic_DNA"/>
</dbReference>
<dbReference type="NCBIfam" id="NF009905">
    <property type="entry name" value="PRK13368.1"/>
    <property type="match status" value="1"/>
</dbReference>
<dbReference type="NCBIfam" id="NF003952">
    <property type="entry name" value="PRK05450.1-5"/>
    <property type="match status" value="1"/>
</dbReference>
<evidence type="ECO:0000256" key="2">
    <source>
        <dbReference type="ARBA" id="ARBA00022695"/>
    </source>
</evidence>
<keyword evidence="4" id="KW-0963">Cytoplasm</keyword>
<comment type="subcellular location">
    <subcellularLocation>
        <location evidence="4">Cytoplasm</location>
    </subcellularLocation>
</comment>